<dbReference type="InterPro" id="IPR002889">
    <property type="entry name" value="WSC_carb-bd"/>
</dbReference>
<feature type="domain" description="WSC" evidence="8">
    <location>
        <begin position="332"/>
        <end position="425"/>
    </location>
</feature>
<dbReference type="PANTHER" id="PTHR24269">
    <property type="entry name" value="KREMEN PROTEIN"/>
    <property type="match status" value="1"/>
</dbReference>
<dbReference type="InterPro" id="IPR051836">
    <property type="entry name" value="Kremen_rcpt"/>
</dbReference>
<dbReference type="SUPFAM" id="SSF49899">
    <property type="entry name" value="Concanavalin A-like lectins/glucanases"/>
    <property type="match status" value="1"/>
</dbReference>
<feature type="domain" description="WSC" evidence="8">
    <location>
        <begin position="434"/>
        <end position="529"/>
    </location>
</feature>
<dbReference type="PROSITE" id="PS51212">
    <property type="entry name" value="WSC"/>
    <property type="match status" value="6"/>
</dbReference>
<dbReference type="GO" id="GO:0004553">
    <property type="term" value="F:hydrolase activity, hydrolyzing O-glycosyl compounds"/>
    <property type="evidence" value="ECO:0007669"/>
    <property type="project" value="InterPro"/>
</dbReference>
<evidence type="ECO:0000256" key="2">
    <source>
        <dbReference type="ARBA" id="ARBA00022692"/>
    </source>
</evidence>
<dbReference type="Pfam" id="PF00722">
    <property type="entry name" value="Glyco_hydro_16"/>
    <property type="match status" value="1"/>
</dbReference>
<evidence type="ECO:0000259" key="8">
    <source>
        <dbReference type="PROSITE" id="PS51212"/>
    </source>
</evidence>
<dbReference type="AlphaFoldDB" id="A0AAV0W5A5"/>
<sequence>MFKLLSFSLFVTTVLAAQNTDYKFLGCFLEENLLTLGEESRILNPVTPQSCSDFCSEKQYTFFILKHDTCYCSKNYISRLMRQLDFECSKKCSGDSSASCGGAPNLVSSYITDSSKASNFIGHGGYPIPIYLGCYAETPNDDGNRLLKGPAGPYTYNTPQKCSEICFKMGYLFFGVTYGTECWCGNQRPAKSAKVEDINCDSPCSGDSKQFCGGGWKMGIYSTGITDYVPKKYIGCFDDDGKKTKGKYLSFSMDINNSPKRCMNLCNTHRFKYAAVKGNICECKNYEPSYNLKRSFSDCNTLCTENPSEYCGGSVTFSVYKTLYSDPLAKVSVNPIGCFTNLKRHPVLNGWRISHARLTPKHCVYSCHTRRFPYAALVSSKECLCTSTKPSYEAKTEDAMCTIPCSGSSQHTCGGNNAINVYTTGLEWKTDTIGNNYLGCYEESQNNRIFNGYSRSFTVNTPEFCSNLCYKFGYTYSGVTYKSECFCGSQSPSEPKFPRVEDKQCNTKCSGDANQFCGGGWRMGVFSTGLNDFQVEGRLLGCFVMQENTLNNIKFELINTNMPSKCSAICNNGGYQFSGVLGINCYCGNRAPENDQKVLKSDCDTPCAGDSSKTCGGEDRIQIYDLMKVISINIPNTNSSNDLVDEFDTLNLESIWSHDIYIAQEPDYEFVVYNNSEKNTFIKNRELVIKPTILSDNYVKNGCLVLKGCTKYEGSTGCSMNASSYNIIPPIVSSRLTTKNNMAFLYGQLEVTAKFPTGDWIVPEIALVSKTNEQNKFVLGTSFGNNDLKCNGEDESISVLKYGLKMDEQYHLKPVMMKSTLTNRWSEDYHTFVLSWSPENIVFKIDGESHQLDTSNLPLDLIFDSEYFISIGVSVGGMTNFRDGCLSNSHLKPWKNFDIKAMLNFWKDRNHWASTWNDEKSSLKVKKFYFHLTPRLHRY</sequence>
<evidence type="ECO:0000256" key="7">
    <source>
        <dbReference type="SAM" id="SignalP"/>
    </source>
</evidence>
<dbReference type="Proteomes" id="UP001160148">
    <property type="component" value="Unassembled WGS sequence"/>
</dbReference>
<protein>
    <submittedName>
        <fullName evidence="10">Uncharacterized protein</fullName>
    </submittedName>
</protein>
<dbReference type="InterPro" id="IPR013320">
    <property type="entry name" value="ConA-like_dom_sf"/>
</dbReference>
<reference evidence="10 11" key="1">
    <citation type="submission" date="2023-01" db="EMBL/GenBank/DDBJ databases">
        <authorList>
            <person name="Whitehead M."/>
        </authorList>
    </citation>
    <scope>NUCLEOTIDE SEQUENCE [LARGE SCALE GENOMIC DNA]</scope>
</reference>
<evidence type="ECO:0000256" key="3">
    <source>
        <dbReference type="ARBA" id="ARBA00022729"/>
    </source>
</evidence>
<keyword evidence="2" id="KW-0812">Transmembrane</keyword>
<feature type="domain" description="WSC" evidence="8">
    <location>
        <begin position="21"/>
        <end position="113"/>
    </location>
</feature>
<organism evidence="10 11">
    <name type="scientific">Macrosiphum euphorbiae</name>
    <name type="common">potato aphid</name>
    <dbReference type="NCBI Taxonomy" id="13131"/>
    <lineage>
        <taxon>Eukaryota</taxon>
        <taxon>Metazoa</taxon>
        <taxon>Ecdysozoa</taxon>
        <taxon>Arthropoda</taxon>
        <taxon>Hexapoda</taxon>
        <taxon>Insecta</taxon>
        <taxon>Pterygota</taxon>
        <taxon>Neoptera</taxon>
        <taxon>Paraneoptera</taxon>
        <taxon>Hemiptera</taxon>
        <taxon>Sternorrhyncha</taxon>
        <taxon>Aphidomorpha</taxon>
        <taxon>Aphidoidea</taxon>
        <taxon>Aphididae</taxon>
        <taxon>Macrosiphini</taxon>
        <taxon>Macrosiphum</taxon>
    </lineage>
</organism>
<evidence type="ECO:0000256" key="5">
    <source>
        <dbReference type="ARBA" id="ARBA00023136"/>
    </source>
</evidence>
<evidence type="ECO:0000256" key="4">
    <source>
        <dbReference type="ARBA" id="ARBA00022989"/>
    </source>
</evidence>
<dbReference type="InterPro" id="IPR000757">
    <property type="entry name" value="Beta-glucanase-like"/>
</dbReference>
<dbReference type="PROSITE" id="PS51762">
    <property type="entry name" value="GH16_2"/>
    <property type="match status" value="1"/>
</dbReference>
<feature type="chain" id="PRO_5043662132" evidence="7">
    <location>
        <begin position="17"/>
        <end position="939"/>
    </location>
</feature>
<feature type="domain" description="WSC" evidence="8">
    <location>
        <begin position="230"/>
        <end position="323"/>
    </location>
</feature>
<evidence type="ECO:0000313" key="10">
    <source>
        <dbReference type="EMBL" id="CAI6351038.1"/>
    </source>
</evidence>
<dbReference type="GO" id="GO:0005886">
    <property type="term" value="C:plasma membrane"/>
    <property type="evidence" value="ECO:0007669"/>
    <property type="project" value="TreeGrafter"/>
</dbReference>
<keyword evidence="11" id="KW-1185">Reference proteome</keyword>
<evidence type="ECO:0000256" key="1">
    <source>
        <dbReference type="ARBA" id="ARBA00004167"/>
    </source>
</evidence>
<name>A0AAV0W5A5_9HEMI</name>
<keyword evidence="4" id="KW-1133">Transmembrane helix</keyword>
<feature type="signal peptide" evidence="7">
    <location>
        <begin position="1"/>
        <end position="16"/>
    </location>
</feature>
<keyword evidence="6" id="KW-0325">Glycoprotein</keyword>
<feature type="domain" description="WSC" evidence="8">
    <location>
        <begin position="128"/>
        <end position="224"/>
    </location>
</feature>
<keyword evidence="5" id="KW-0472">Membrane</keyword>
<accession>A0AAV0W5A5</accession>
<dbReference type="GO" id="GO:0005975">
    <property type="term" value="P:carbohydrate metabolic process"/>
    <property type="evidence" value="ECO:0007669"/>
    <property type="project" value="InterPro"/>
</dbReference>
<dbReference type="EMBL" id="CARXXK010000001">
    <property type="protein sequence ID" value="CAI6351038.1"/>
    <property type="molecule type" value="Genomic_DNA"/>
</dbReference>
<comment type="subcellular location">
    <subcellularLocation>
        <location evidence="1">Membrane</location>
        <topology evidence="1">Single-pass membrane protein</topology>
    </subcellularLocation>
</comment>
<evidence type="ECO:0000259" key="9">
    <source>
        <dbReference type="PROSITE" id="PS51762"/>
    </source>
</evidence>
<keyword evidence="3 7" id="KW-0732">Signal</keyword>
<dbReference type="Gene3D" id="2.60.120.200">
    <property type="match status" value="1"/>
</dbReference>
<dbReference type="PANTHER" id="PTHR24269:SF16">
    <property type="entry name" value="PROTEIN SLG1"/>
    <property type="match status" value="1"/>
</dbReference>
<proteinExistence type="predicted"/>
<feature type="domain" description="WSC" evidence="8">
    <location>
        <begin position="536"/>
        <end position="627"/>
    </location>
</feature>
<evidence type="ECO:0000256" key="6">
    <source>
        <dbReference type="ARBA" id="ARBA00023180"/>
    </source>
</evidence>
<evidence type="ECO:0000313" key="11">
    <source>
        <dbReference type="Proteomes" id="UP001160148"/>
    </source>
</evidence>
<dbReference type="Pfam" id="PF01822">
    <property type="entry name" value="WSC"/>
    <property type="match status" value="6"/>
</dbReference>
<comment type="caution">
    <text evidence="10">The sequence shown here is derived from an EMBL/GenBank/DDBJ whole genome shotgun (WGS) entry which is preliminary data.</text>
</comment>
<gene>
    <name evidence="10" type="ORF">MEUPH1_LOCUS7427</name>
</gene>
<feature type="domain" description="GH16" evidence="9">
    <location>
        <begin position="629"/>
        <end position="936"/>
    </location>
</feature>
<dbReference type="SMART" id="SM00321">
    <property type="entry name" value="WSC"/>
    <property type="match status" value="6"/>
</dbReference>